<gene>
    <name evidence="2" type="ORF">OC842_006281</name>
</gene>
<comment type="caution">
    <text evidence="2">The sequence shown here is derived from an EMBL/GenBank/DDBJ whole genome shotgun (WGS) entry which is preliminary data.</text>
</comment>
<dbReference type="InterPro" id="IPR018946">
    <property type="entry name" value="PhoD-like_MPP"/>
</dbReference>
<evidence type="ECO:0000313" key="2">
    <source>
        <dbReference type="EMBL" id="KAK0523037.1"/>
    </source>
</evidence>
<dbReference type="InterPro" id="IPR029052">
    <property type="entry name" value="Metallo-depent_PP-like"/>
</dbReference>
<feature type="non-terminal residue" evidence="2">
    <location>
        <position position="1"/>
    </location>
</feature>
<organism evidence="2 3">
    <name type="scientific">Tilletia horrida</name>
    <dbReference type="NCBI Taxonomy" id="155126"/>
    <lineage>
        <taxon>Eukaryota</taxon>
        <taxon>Fungi</taxon>
        <taxon>Dikarya</taxon>
        <taxon>Basidiomycota</taxon>
        <taxon>Ustilaginomycotina</taxon>
        <taxon>Exobasidiomycetes</taxon>
        <taxon>Tilletiales</taxon>
        <taxon>Tilletiaceae</taxon>
        <taxon>Tilletia</taxon>
    </lineage>
</organism>
<name>A0AAN6G6C2_9BASI</name>
<dbReference type="PANTHER" id="PTHR43606:SF2">
    <property type="entry name" value="ALKALINE PHOSPHATASE FAMILY PROTEIN (AFU_ORTHOLOGUE AFUA_5G03860)"/>
    <property type="match status" value="1"/>
</dbReference>
<dbReference type="EMBL" id="JAPDMQ010000542">
    <property type="protein sequence ID" value="KAK0523037.1"/>
    <property type="molecule type" value="Genomic_DNA"/>
</dbReference>
<dbReference type="PANTHER" id="PTHR43606">
    <property type="entry name" value="PHOSPHATASE, PUTATIVE (AFU_ORTHOLOGUE AFUA_6G08710)-RELATED"/>
    <property type="match status" value="1"/>
</dbReference>
<dbReference type="SUPFAM" id="SSF56300">
    <property type="entry name" value="Metallo-dependent phosphatases"/>
    <property type="match status" value="1"/>
</dbReference>
<dbReference type="Proteomes" id="UP001176521">
    <property type="component" value="Unassembled WGS sequence"/>
</dbReference>
<accession>A0AAN6G6C2</accession>
<reference evidence="2" key="1">
    <citation type="journal article" date="2023" name="PhytoFront">
        <title>Draft Genome Resources of Seven Strains of Tilletia horrida, Causal Agent of Kernel Smut of Rice.</title>
        <authorList>
            <person name="Khanal S."/>
            <person name="Antony Babu S."/>
            <person name="Zhou X.G."/>
        </authorList>
    </citation>
    <scope>NUCLEOTIDE SEQUENCE</scope>
    <source>
        <strain evidence="2">TX3</strain>
    </source>
</reference>
<sequence length="330" mass="36597">SFRRVYEAIPIVGIWDDHEVVNNWGGQEQAVRNKEGLDASTTAWDEYVGSANPDPLDPGEKYYTFRYGDSAFFVLDTRKLRSPASDADSESKTMIGEYQKDALMRWLGAVNTTATFKFVVSSVPFNTLWGGPLDWDGQYDTWSAYFTERQQILDVLQYVPNVVVLSGDRHEFASVGLRQTVTEFSTSPLSMFYLPVRTLSEEEHQSGRRSSIGDQLHASSASHQALHFLNAGFAARASARSCRTYPSAGPARLRGRFSRAAGPAHRPDLRQKDMCRPHLHQPHLRQLDLRQPDSCSVCSRASTAAAPAPAGPTPLPNPTSLGTRACECIK</sequence>
<protein>
    <recommendedName>
        <fullName evidence="1">PhoD-like phosphatase metallophosphatase domain-containing protein</fullName>
    </recommendedName>
</protein>
<proteinExistence type="predicted"/>
<dbReference type="AlphaFoldDB" id="A0AAN6G6C2"/>
<dbReference type="Gene3D" id="3.60.21.70">
    <property type="entry name" value="PhoD-like phosphatase"/>
    <property type="match status" value="1"/>
</dbReference>
<feature type="domain" description="PhoD-like phosphatase metallophosphatase" evidence="1">
    <location>
        <begin position="2"/>
        <end position="203"/>
    </location>
</feature>
<evidence type="ECO:0000259" key="1">
    <source>
        <dbReference type="Pfam" id="PF09423"/>
    </source>
</evidence>
<dbReference type="Pfam" id="PF09423">
    <property type="entry name" value="PhoD"/>
    <property type="match status" value="1"/>
</dbReference>
<dbReference type="InterPro" id="IPR052900">
    <property type="entry name" value="Phospholipid_Metab_Enz"/>
</dbReference>
<dbReference type="CDD" id="cd07389">
    <property type="entry name" value="MPP_PhoD"/>
    <property type="match status" value="1"/>
</dbReference>
<dbReference type="InterPro" id="IPR038607">
    <property type="entry name" value="PhoD-like_sf"/>
</dbReference>
<evidence type="ECO:0000313" key="3">
    <source>
        <dbReference type="Proteomes" id="UP001176521"/>
    </source>
</evidence>
<keyword evidence="3" id="KW-1185">Reference proteome</keyword>